<feature type="domain" description="U3 small nucleolar RNA-associated protein 6 N-terminal" evidence="6">
    <location>
        <begin position="9"/>
        <end position="91"/>
    </location>
</feature>
<dbReference type="Pfam" id="PF08640">
    <property type="entry name" value="U3_assoc_6"/>
    <property type="match status" value="1"/>
</dbReference>
<dbReference type="Gene3D" id="1.25.40.10">
    <property type="entry name" value="Tetratricopeptide repeat domain"/>
    <property type="match status" value="3"/>
</dbReference>
<dbReference type="PANTHER" id="PTHR23271">
    <property type="entry name" value="HEPATOCELLULAR CARCINOMA-ASSOCIATED ANTIGEN 66"/>
    <property type="match status" value="1"/>
</dbReference>
<dbReference type="GO" id="GO:0000462">
    <property type="term" value="P:maturation of SSU-rRNA from tricistronic rRNA transcript (SSU-rRNA, 5.8S rRNA, LSU-rRNA)"/>
    <property type="evidence" value="ECO:0007669"/>
    <property type="project" value="InterPro"/>
</dbReference>
<dbReference type="InterPro" id="IPR055347">
    <property type="entry name" value="UTP6_N"/>
</dbReference>
<dbReference type="GO" id="GO:0030515">
    <property type="term" value="F:snoRNA binding"/>
    <property type="evidence" value="ECO:0007669"/>
    <property type="project" value="InterPro"/>
</dbReference>
<sequence>MADVVQFKLERMLDELDDLERRGLFSRREIAEIVKKRRKFEYRLKRPSPLKEDFLVYIDYEKQLDALRSLRKKAFERKSGGEKSKKSVSDHSCVTRILHIYQLATNRFKGDIELWFQYLEFCRARGHGRMKKALAQLVRFHPKIAGVWIYAAAWEFDSNLNVASARALMQNGLRSCPTSEDLWVEYLRMELTYLNKLKARKIALGEDKGNVARDNKNADEQQWKDKNQDLFVSLDENGDVDKRSNSQDSDSEGKLDMFREHGLNVLDAIYSGAIEALPSAFSLRTRFLAILDATELVYSEEMRKKILDDMRRDFSKEPQYWDWLARVEIADSEGVNPLQLGKAVQVYEEGLKSLPSSVMVELYLRFLMEAENKDGEAVIHFNSQSPAIELVSHIREVFEKAENLGCNSEDLACQHVSFLLHLGKLVEAKILAEKLCSGKFPDAVKLWTLRLTIEMRYIQNKSVSPGKADLLFIFELLKNILLKVSVSEAENLWIMGLKYFANQRHHFEKLVEMSVLLLAKDGGNNSGFSLSSTILNFILQRDGVESAREMYKRFLALPHPGLAIYRDCIELESNLASTGDKTGLTNARRLYESALSTHDQDASLWRDYHCLEIKMGTSETAAAVHWRARKTLKTNISQL</sequence>
<evidence type="ECO:0000256" key="2">
    <source>
        <dbReference type="ARBA" id="ARBA00010734"/>
    </source>
</evidence>
<evidence type="ECO:0000313" key="9">
    <source>
        <dbReference type="Proteomes" id="UP001190926"/>
    </source>
</evidence>
<dbReference type="PANTHER" id="PTHR23271:SF1">
    <property type="entry name" value="U3 SMALL NUCLEOLAR RNA-ASSOCIATED PROTEIN 6 HOMOLOG"/>
    <property type="match status" value="1"/>
</dbReference>
<dbReference type="SUPFAM" id="SSF48452">
    <property type="entry name" value="TPR-like"/>
    <property type="match status" value="2"/>
</dbReference>
<evidence type="ECO:0000256" key="4">
    <source>
        <dbReference type="ARBA" id="ARBA00022737"/>
    </source>
</evidence>
<keyword evidence="9" id="KW-1185">Reference proteome</keyword>
<dbReference type="SMART" id="SM00386">
    <property type="entry name" value="HAT"/>
    <property type="match status" value="6"/>
</dbReference>
<proteinExistence type="inferred from homology"/>
<dbReference type="InterPro" id="IPR013949">
    <property type="entry name" value="Utp6"/>
</dbReference>
<accession>A0AAD4IXQ7</accession>
<keyword evidence="3" id="KW-0698">rRNA processing</keyword>
<keyword evidence="5" id="KW-0539">Nucleus</keyword>
<comment type="caution">
    <text evidence="8">The sequence shown here is derived from an EMBL/GenBank/DDBJ whole genome shotgun (WGS) entry which is preliminary data.</text>
</comment>
<dbReference type="GO" id="GO:0032040">
    <property type="term" value="C:small-subunit processome"/>
    <property type="evidence" value="ECO:0007669"/>
    <property type="project" value="TreeGrafter"/>
</dbReference>
<evidence type="ECO:0000256" key="5">
    <source>
        <dbReference type="ARBA" id="ARBA00023242"/>
    </source>
</evidence>
<dbReference type="EMBL" id="SDAM02000798">
    <property type="protein sequence ID" value="KAH6823502.1"/>
    <property type="molecule type" value="Genomic_DNA"/>
</dbReference>
<evidence type="ECO:0000259" key="7">
    <source>
        <dbReference type="Pfam" id="PF24892"/>
    </source>
</evidence>
<comment type="similarity">
    <text evidence="2">Belongs to the UTP6 family.</text>
</comment>
<evidence type="ECO:0000313" key="8">
    <source>
        <dbReference type="EMBL" id="KAH6823502.1"/>
    </source>
</evidence>
<evidence type="ECO:0000256" key="1">
    <source>
        <dbReference type="ARBA" id="ARBA00004604"/>
    </source>
</evidence>
<gene>
    <name evidence="8" type="ORF">C2S53_014704</name>
</gene>
<dbReference type="AlphaFoldDB" id="A0AAD4IXQ7"/>
<dbReference type="InterPro" id="IPR011990">
    <property type="entry name" value="TPR-like_helical_dom_sf"/>
</dbReference>
<dbReference type="GO" id="GO:0034388">
    <property type="term" value="C:Pwp2p-containing subcomplex of 90S preribosome"/>
    <property type="evidence" value="ECO:0007669"/>
    <property type="project" value="TreeGrafter"/>
</dbReference>
<organism evidence="8 9">
    <name type="scientific">Perilla frutescens var. hirtella</name>
    <name type="common">Perilla citriodora</name>
    <name type="synonym">Perilla setoyensis</name>
    <dbReference type="NCBI Taxonomy" id="608512"/>
    <lineage>
        <taxon>Eukaryota</taxon>
        <taxon>Viridiplantae</taxon>
        <taxon>Streptophyta</taxon>
        <taxon>Embryophyta</taxon>
        <taxon>Tracheophyta</taxon>
        <taxon>Spermatophyta</taxon>
        <taxon>Magnoliopsida</taxon>
        <taxon>eudicotyledons</taxon>
        <taxon>Gunneridae</taxon>
        <taxon>Pentapetalae</taxon>
        <taxon>asterids</taxon>
        <taxon>lamiids</taxon>
        <taxon>Lamiales</taxon>
        <taxon>Lamiaceae</taxon>
        <taxon>Nepetoideae</taxon>
        <taxon>Elsholtzieae</taxon>
        <taxon>Perilla</taxon>
    </lineage>
</organism>
<dbReference type="InterPro" id="IPR056907">
    <property type="entry name" value="UTP6_C"/>
</dbReference>
<protein>
    <submittedName>
        <fullName evidence="8">U3 small nucleolar RNA-associated-like protein</fullName>
    </submittedName>
</protein>
<dbReference type="Proteomes" id="UP001190926">
    <property type="component" value="Unassembled WGS sequence"/>
</dbReference>
<dbReference type="InterPro" id="IPR003107">
    <property type="entry name" value="HAT"/>
</dbReference>
<reference evidence="8 9" key="1">
    <citation type="journal article" date="2021" name="Nat. Commun.">
        <title>Incipient diploidization of the medicinal plant Perilla within 10,000 years.</title>
        <authorList>
            <person name="Zhang Y."/>
            <person name="Shen Q."/>
            <person name="Leng L."/>
            <person name="Zhang D."/>
            <person name="Chen S."/>
            <person name="Shi Y."/>
            <person name="Ning Z."/>
            <person name="Chen S."/>
        </authorList>
    </citation>
    <scope>NUCLEOTIDE SEQUENCE [LARGE SCALE GENOMIC DNA]</scope>
    <source>
        <strain evidence="9">cv. PC099</strain>
    </source>
</reference>
<feature type="domain" description="U3 small nucleolar RNA-associated protein 6 homolog C-terminal" evidence="7">
    <location>
        <begin position="343"/>
        <end position="632"/>
    </location>
</feature>
<evidence type="ECO:0000259" key="6">
    <source>
        <dbReference type="Pfam" id="PF08640"/>
    </source>
</evidence>
<comment type="subcellular location">
    <subcellularLocation>
        <location evidence="1">Nucleus</location>
        <location evidence="1">Nucleolus</location>
    </subcellularLocation>
</comment>
<evidence type="ECO:0000256" key="3">
    <source>
        <dbReference type="ARBA" id="ARBA00022552"/>
    </source>
</evidence>
<keyword evidence="4" id="KW-0677">Repeat</keyword>
<dbReference type="Pfam" id="PF24892">
    <property type="entry name" value="UTP6_C"/>
    <property type="match status" value="1"/>
</dbReference>
<name>A0AAD4IXQ7_PERFH</name>